<sequence>MGPTGSNSITPVHPCHPERSV</sequence>
<accession>A0A834TGZ0</accession>
<gene>
    <name evidence="2" type="ORF">G2W53_026160</name>
</gene>
<dbReference type="EMBL" id="JAAIUW010000008">
    <property type="protein sequence ID" value="KAF7820705.1"/>
    <property type="molecule type" value="Genomic_DNA"/>
</dbReference>
<evidence type="ECO:0000313" key="2">
    <source>
        <dbReference type="EMBL" id="KAF7820705.1"/>
    </source>
</evidence>
<comment type="caution">
    <text evidence="2">The sequence shown here is derived from an EMBL/GenBank/DDBJ whole genome shotgun (WGS) entry which is preliminary data.</text>
</comment>
<evidence type="ECO:0000256" key="1">
    <source>
        <dbReference type="SAM" id="MobiDB-lite"/>
    </source>
</evidence>
<keyword evidence="3" id="KW-1185">Reference proteome</keyword>
<proteinExistence type="predicted"/>
<feature type="compositionally biased region" description="Polar residues" evidence="1">
    <location>
        <begin position="1"/>
        <end position="10"/>
    </location>
</feature>
<dbReference type="AlphaFoldDB" id="A0A834TGZ0"/>
<name>A0A834TGZ0_9FABA</name>
<evidence type="ECO:0000313" key="3">
    <source>
        <dbReference type="Proteomes" id="UP000634136"/>
    </source>
</evidence>
<feature type="region of interest" description="Disordered" evidence="1">
    <location>
        <begin position="1"/>
        <end position="21"/>
    </location>
</feature>
<organism evidence="2 3">
    <name type="scientific">Senna tora</name>
    <dbReference type="NCBI Taxonomy" id="362788"/>
    <lineage>
        <taxon>Eukaryota</taxon>
        <taxon>Viridiplantae</taxon>
        <taxon>Streptophyta</taxon>
        <taxon>Embryophyta</taxon>
        <taxon>Tracheophyta</taxon>
        <taxon>Spermatophyta</taxon>
        <taxon>Magnoliopsida</taxon>
        <taxon>eudicotyledons</taxon>
        <taxon>Gunneridae</taxon>
        <taxon>Pentapetalae</taxon>
        <taxon>rosids</taxon>
        <taxon>fabids</taxon>
        <taxon>Fabales</taxon>
        <taxon>Fabaceae</taxon>
        <taxon>Caesalpinioideae</taxon>
        <taxon>Cassia clade</taxon>
        <taxon>Senna</taxon>
    </lineage>
</organism>
<dbReference type="Proteomes" id="UP000634136">
    <property type="component" value="Unassembled WGS sequence"/>
</dbReference>
<protein>
    <submittedName>
        <fullName evidence="2">Uncharacterized protein</fullName>
    </submittedName>
</protein>
<reference evidence="2" key="1">
    <citation type="submission" date="2020-09" db="EMBL/GenBank/DDBJ databases">
        <title>Genome-Enabled Discovery of Anthraquinone Biosynthesis in Senna tora.</title>
        <authorList>
            <person name="Kang S.-H."/>
            <person name="Pandey R.P."/>
            <person name="Lee C.-M."/>
            <person name="Sim J.-S."/>
            <person name="Jeong J.-T."/>
            <person name="Choi B.-S."/>
            <person name="Jung M."/>
            <person name="Ginzburg D."/>
            <person name="Zhao K."/>
            <person name="Won S.Y."/>
            <person name="Oh T.-J."/>
            <person name="Yu Y."/>
            <person name="Kim N.-H."/>
            <person name="Lee O.R."/>
            <person name="Lee T.-H."/>
            <person name="Bashyal P."/>
            <person name="Kim T.-S."/>
            <person name="Lee W.-H."/>
            <person name="Kawkins C."/>
            <person name="Kim C.-K."/>
            <person name="Kim J.S."/>
            <person name="Ahn B.O."/>
            <person name="Rhee S.Y."/>
            <person name="Sohng J.K."/>
        </authorList>
    </citation>
    <scope>NUCLEOTIDE SEQUENCE</scope>
    <source>
        <tissue evidence="2">Leaf</tissue>
    </source>
</reference>